<comment type="caution">
    <text evidence="3">The sequence shown here is derived from an EMBL/GenBank/DDBJ whole genome shotgun (WGS) entry which is preliminary data.</text>
</comment>
<dbReference type="AlphaFoldDB" id="A0A9P5PE27"/>
<keyword evidence="4" id="KW-1185">Reference proteome</keyword>
<dbReference type="Proteomes" id="UP000772434">
    <property type="component" value="Unassembled WGS sequence"/>
</dbReference>
<feature type="transmembrane region" description="Helical" evidence="2">
    <location>
        <begin position="605"/>
        <end position="630"/>
    </location>
</feature>
<protein>
    <recommendedName>
        <fullName evidence="5">Reverse transcriptase domain-containing protein</fullName>
    </recommendedName>
</protein>
<feature type="region of interest" description="Disordered" evidence="1">
    <location>
        <begin position="1"/>
        <end position="35"/>
    </location>
</feature>
<keyword evidence="2" id="KW-0812">Transmembrane</keyword>
<gene>
    <name evidence="3" type="ORF">BDP27DRAFT_1429428</name>
</gene>
<reference evidence="3" key="1">
    <citation type="submission" date="2020-11" db="EMBL/GenBank/DDBJ databases">
        <authorList>
            <consortium name="DOE Joint Genome Institute"/>
            <person name="Ahrendt S."/>
            <person name="Riley R."/>
            <person name="Andreopoulos W."/>
            <person name="Labutti K."/>
            <person name="Pangilinan J."/>
            <person name="Ruiz-Duenas F.J."/>
            <person name="Barrasa J.M."/>
            <person name="Sanchez-Garcia M."/>
            <person name="Camarero S."/>
            <person name="Miyauchi S."/>
            <person name="Serrano A."/>
            <person name="Linde D."/>
            <person name="Babiker R."/>
            <person name="Drula E."/>
            <person name="Ayuso-Fernandez I."/>
            <person name="Pacheco R."/>
            <person name="Padilla G."/>
            <person name="Ferreira P."/>
            <person name="Barriuso J."/>
            <person name="Kellner H."/>
            <person name="Castanera R."/>
            <person name="Alfaro M."/>
            <person name="Ramirez L."/>
            <person name="Pisabarro A.G."/>
            <person name="Kuo A."/>
            <person name="Tritt A."/>
            <person name="Lipzen A."/>
            <person name="He G."/>
            <person name="Yan M."/>
            <person name="Ng V."/>
            <person name="Cullen D."/>
            <person name="Martin F."/>
            <person name="Rosso M.-N."/>
            <person name="Henrissat B."/>
            <person name="Hibbett D."/>
            <person name="Martinez A.T."/>
            <person name="Grigoriev I.V."/>
        </authorList>
    </citation>
    <scope>NUCLEOTIDE SEQUENCE</scope>
    <source>
        <strain evidence="3">AH 40177</strain>
    </source>
</reference>
<evidence type="ECO:0000313" key="4">
    <source>
        <dbReference type="Proteomes" id="UP000772434"/>
    </source>
</evidence>
<organism evidence="3 4">
    <name type="scientific">Rhodocollybia butyracea</name>
    <dbReference type="NCBI Taxonomy" id="206335"/>
    <lineage>
        <taxon>Eukaryota</taxon>
        <taxon>Fungi</taxon>
        <taxon>Dikarya</taxon>
        <taxon>Basidiomycota</taxon>
        <taxon>Agaricomycotina</taxon>
        <taxon>Agaricomycetes</taxon>
        <taxon>Agaricomycetidae</taxon>
        <taxon>Agaricales</taxon>
        <taxon>Marasmiineae</taxon>
        <taxon>Omphalotaceae</taxon>
        <taxon>Rhodocollybia</taxon>
    </lineage>
</organism>
<evidence type="ECO:0000256" key="1">
    <source>
        <dbReference type="SAM" id="MobiDB-lite"/>
    </source>
</evidence>
<name>A0A9P5PE27_9AGAR</name>
<dbReference type="OrthoDB" id="3254233at2759"/>
<keyword evidence="2" id="KW-1133">Transmembrane helix</keyword>
<feature type="region of interest" description="Disordered" evidence="1">
    <location>
        <begin position="95"/>
        <end position="142"/>
    </location>
</feature>
<sequence length="683" mass="76874">MTDGTNPNQASAGHTSTSGAHARPPTGPEADVSQQCVDITEEFKKGDLSKLQAFLSIQGIIAAEELEEDTISQTLDFYFNLLDILEAEREKAAQIGNEQRPDGEPQPTSSSQKRPRAEPGSDDESDDEEKSRSPRKKIDPKLFAWASRTSPTQLSPDLEKTRIALENFTRDPVFARNSITSQPDCPAFSFEDWDDLVRGKPAKFDHIFSSIHATTLDERQSQKLGDIEFRFDSHEQSNMRSPIETENSAYTETISPSSSPLSQYNFMTMSSTMTKPCASVSHKHDATSSPTLPHSLIYPSDGYKRLRGLEPLSLSQSHQKAPPLIIVETPADVSMTRSVQTHLKPATTSISAQTAEAMSIPEPIVPKLTERWFRRPRYARDFIWDSTGNENQRITLAKASETMPALPRPPIGPFQTLLRSHPNRPLVESVLVGLRNGFWPWADTDDPLVPETLDRSYPLKDEKHIIFSCKQRDQEITVGRFSKGFPVLLPGMQSIPVVVVPKPHSDKLRLTVHHSAGPFPPNSFIDRKYVSVKLDNLHDLGSALLRVRHTYGRDRELVVFKSDVSQAYRRLPMEPRWQIRQVVKIASLFHTDHCNNFGNRGAGGIWGNFFALVLWIAVYIMLLADIFGYVDDAFSWEFADNMEYYAPYAKFLPRNKLNYCSSGTDSVYHMRNQSNYGAPPYSS</sequence>
<proteinExistence type="predicted"/>
<evidence type="ECO:0008006" key="5">
    <source>
        <dbReference type="Google" id="ProtNLM"/>
    </source>
</evidence>
<accession>A0A9P5PE27</accession>
<feature type="compositionally biased region" description="Polar residues" evidence="1">
    <location>
        <begin position="1"/>
        <end position="19"/>
    </location>
</feature>
<evidence type="ECO:0000256" key="2">
    <source>
        <dbReference type="SAM" id="Phobius"/>
    </source>
</evidence>
<dbReference type="EMBL" id="JADNRY010000218">
    <property type="protein sequence ID" value="KAF9061017.1"/>
    <property type="molecule type" value="Genomic_DNA"/>
</dbReference>
<evidence type="ECO:0000313" key="3">
    <source>
        <dbReference type="EMBL" id="KAF9061017.1"/>
    </source>
</evidence>
<feature type="compositionally biased region" description="Basic and acidic residues" evidence="1">
    <location>
        <begin position="129"/>
        <end position="140"/>
    </location>
</feature>
<keyword evidence="2" id="KW-0472">Membrane</keyword>